<evidence type="ECO:0000313" key="4">
    <source>
        <dbReference type="Proteomes" id="UP000177894"/>
    </source>
</evidence>
<dbReference type="Pfam" id="PF02441">
    <property type="entry name" value="Flavoprotein"/>
    <property type="match status" value="1"/>
</dbReference>
<gene>
    <name evidence="2" type="ORF">BJL90_15490</name>
    <name evidence="3" type="ORF">CLFO_20410</name>
</gene>
<dbReference type="Proteomes" id="UP000192478">
    <property type="component" value="Chromosome"/>
</dbReference>
<reference evidence="3 5" key="2">
    <citation type="submission" date="2017-03" db="EMBL/GenBank/DDBJ databases">
        <title>Complete sequence of Clostridium formicaceticum DSM 92.</title>
        <authorList>
            <person name="Poehlein A."/>
            <person name="Karl M."/>
            <person name="Bengelsdorf F.R."/>
            <person name="Duerre P."/>
            <person name="Daniel R."/>
        </authorList>
    </citation>
    <scope>NUCLEOTIDE SEQUENCE [LARGE SCALE GENOMIC DNA]</scope>
    <source>
        <strain evidence="3 5">DSM 92</strain>
    </source>
</reference>
<evidence type="ECO:0000313" key="3">
    <source>
        <dbReference type="EMBL" id="ARE87641.1"/>
    </source>
</evidence>
<evidence type="ECO:0000313" key="2">
    <source>
        <dbReference type="EMBL" id="AOY77126.1"/>
    </source>
</evidence>
<dbReference type="InterPro" id="IPR036551">
    <property type="entry name" value="Flavin_trans-like"/>
</dbReference>
<feature type="domain" description="Flavoprotein" evidence="1">
    <location>
        <begin position="20"/>
        <end position="127"/>
    </location>
</feature>
<evidence type="ECO:0000313" key="5">
    <source>
        <dbReference type="Proteomes" id="UP000192478"/>
    </source>
</evidence>
<dbReference type="EMBL" id="CP020559">
    <property type="protein sequence ID" value="ARE87641.1"/>
    <property type="molecule type" value="Genomic_DNA"/>
</dbReference>
<dbReference type="Gene3D" id="3.40.50.1950">
    <property type="entry name" value="Flavin prenyltransferase-like"/>
    <property type="match status" value="1"/>
</dbReference>
<accession>A0AAC9RKC3</accession>
<dbReference type="AlphaFoldDB" id="A0AAC9RKC3"/>
<dbReference type="InterPro" id="IPR003382">
    <property type="entry name" value="Flavoprotein"/>
</dbReference>
<dbReference type="RefSeq" id="WP_070969962.1">
    <property type="nucleotide sequence ID" value="NZ_CP017603.1"/>
</dbReference>
<reference evidence="2 4" key="1">
    <citation type="submission" date="2016-10" db="EMBL/GenBank/DDBJ databases">
        <title>Complete Genome Sequence of Acetogen Clostridium formicoaceticum ATCC 27076.</title>
        <authorList>
            <person name="Bao T."/>
            <person name="Cheng C."/>
            <person name="Zhao J."/>
            <person name="Yang S.-T."/>
            <person name="Wang J."/>
            <person name="Wang M."/>
        </authorList>
    </citation>
    <scope>NUCLEOTIDE SEQUENCE [LARGE SCALE GENOMIC DNA]</scope>
    <source>
        <strain evidence="2 4">ATCC 27076</strain>
    </source>
</reference>
<organism evidence="3 5">
    <name type="scientific">Clostridium formicaceticum</name>
    <dbReference type="NCBI Taxonomy" id="1497"/>
    <lineage>
        <taxon>Bacteria</taxon>
        <taxon>Bacillati</taxon>
        <taxon>Bacillota</taxon>
        <taxon>Clostridia</taxon>
        <taxon>Eubacteriales</taxon>
        <taxon>Clostridiaceae</taxon>
        <taxon>Clostridium</taxon>
    </lineage>
</organism>
<dbReference type="SUPFAM" id="SSF52507">
    <property type="entry name" value="Homo-oligomeric flavin-containing Cys decarboxylases, HFCD"/>
    <property type="match status" value="1"/>
</dbReference>
<dbReference type="EMBL" id="CP017603">
    <property type="protein sequence ID" value="AOY77126.1"/>
    <property type="molecule type" value="Genomic_DNA"/>
</dbReference>
<keyword evidence="4" id="KW-1185">Reference proteome</keyword>
<dbReference type="KEGG" id="cfm:BJL90_15490"/>
<sequence length="249" mass="27596">MNIEKIIKSIVAEILPLINKRLLLFISGGTVNVEILLDTLSDSELISYDIVMTDAAKKLLDETSIKKLKGNIIDRIDKLDSAINHASFILIPIMTKNTLSKAALGIADNLVTTGIARALMMNKEIIAVRDSYAPENPINISNGLSKNSLYNAMFLKYEETLSSFGVKIIDAKEFKGTIQNQFNKSLPQPLEKEKATVKNKHFFESSIVTLTDLKGIENDCGIVIQKGTIITPLARDYIYSNKINVTYGE</sequence>
<proteinExistence type="predicted"/>
<dbReference type="Proteomes" id="UP000177894">
    <property type="component" value="Chromosome"/>
</dbReference>
<name>A0AAC9RKC3_9CLOT</name>
<evidence type="ECO:0000259" key="1">
    <source>
        <dbReference type="Pfam" id="PF02441"/>
    </source>
</evidence>
<dbReference type="GO" id="GO:0003824">
    <property type="term" value="F:catalytic activity"/>
    <property type="evidence" value="ECO:0007669"/>
    <property type="project" value="InterPro"/>
</dbReference>
<protein>
    <submittedName>
        <fullName evidence="3">Bifunctional phosphopantothenoylcysteine decarboxylase/phosphopantothenate synthase</fullName>
    </submittedName>
</protein>